<dbReference type="GO" id="GO:0004831">
    <property type="term" value="F:tyrosine-tRNA ligase activity"/>
    <property type="evidence" value="ECO:0007669"/>
    <property type="project" value="UniProtKB-UniRule"/>
</dbReference>
<dbReference type="GO" id="GO:0003723">
    <property type="term" value="F:RNA binding"/>
    <property type="evidence" value="ECO:0007669"/>
    <property type="project" value="UniProtKB-KW"/>
</dbReference>
<evidence type="ECO:0000313" key="12">
    <source>
        <dbReference type="EMBL" id="HDX31402.1"/>
    </source>
</evidence>
<keyword evidence="1 9" id="KW-0963">Cytoplasm</keyword>
<dbReference type="PANTHER" id="PTHR11766">
    <property type="entry name" value="TYROSYL-TRNA SYNTHETASE"/>
    <property type="match status" value="1"/>
</dbReference>
<dbReference type="InterPro" id="IPR024088">
    <property type="entry name" value="Tyr-tRNA-ligase_bac-type"/>
</dbReference>
<dbReference type="PROSITE" id="PS00178">
    <property type="entry name" value="AA_TRNA_LIGASE_I"/>
    <property type="match status" value="1"/>
</dbReference>
<evidence type="ECO:0000256" key="10">
    <source>
        <dbReference type="PROSITE-ProRule" id="PRU00182"/>
    </source>
</evidence>
<dbReference type="SUPFAM" id="SSF55174">
    <property type="entry name" value="Alpha-L RNA-binding motif"/>
    <property type="match status" value="1"/>
</dbReference>
<evidence type="ECO:0000256" key="7">
    <source>
        <dbReference type="ARBA" id="ARBA00023146"/>
    </source>
</evidence>
<comment type="subunit">
    <text evidence="9">Homodimer.</text>
</comment>
<dbReference type="SMART" id="SM00363">
    <property type="entry name" value="S4"/>
    <property type="match status" value="1"/>
</dbReference>
<evidence type="ECO:0000256" key="2">
    <source>
        <dbReference type="ARBA" id="ARBA00022598"/>
    </source>
</evidence>
<name>A0A7C1JKC8_9CHLR</name>
<dbReference type="Pfam" id="PF00579">
    <property type="entry name" value="tRNA-synt_1b"/>
    <property type="match status" value="1"/>
</dbReference>
<evidence type="ECO:0000256" key="4">
    <source>
        <dbReference type="ARBA" id="ARBA00022840"/>
    </source>
</evidence>
<dbReference type="Gene3D" id="1.10.240.10">
    <property type="entry name" value="Tyrosyl-Transfer RNA Synthetase"/>
    <property type="match status" value="1"/>
</dbReference>
<gene>
    <name evidence="9" type="primary">tyrS</name>
    <name evidence="12" type="ORF">ENQ20_07890</name>
</gene>
<proteinExistence type="inferred from homology"/>
<dbReference type="PROSITE" id="PS50889">
    <property type="entry name" value="S4"/>
    <property type="match status" value="1"/>
</dbReference>
<dbReference type="InterPro" id="IPR001412">
    <property type="entry name" value="aa-tRNA-synth_I_CS"/>
</dbReference>
<dbReference type="InterPro" id="IPR002305">
    <property type="entry name" value="aa-tRNA-synth_Ic"/>
</dbReference>
<dbReference type="InterPro" id="IPR036986">
    <property type="entry name" value="S4_RNA-bd_sf"/>
</dbReference>
<evidence type="ECO:0000256" key="5">
    <source>
        <dbReference type="ARBA" id="ARBA00022884"/>
    </source>
</evidence>
<evidence type="ECO:0000256" key="3">
    <source>
        <dbReference type="ARBA" id="ARBA00022741"/>
    </source>
</evidence>
<reference evidence="12" key="1">
    <citation type="journal article" date="2020" name="mSystems">
        <title>Genome- and Community-Level Interaction Insights into Carbon Utilization and Element Cycling Functions of Hydrothermarchaeota in Hydrothermal Sediment.</title>
        <authorList>
            <person name="Zhou Z."/>
            <person name="Liu Y."/>
            <person name="Xu W."/>
            <person name="Pan J."/>
            <person name="Luo Z.H."/>
            <person name="Li M."/>
        </authorList>
    </citation>
    <scope>NUCLEOTIDE SEQUENCE [LARGE SCALE GENOMIC DNA]</scope>
    <source>
        <strain evidence="12">SpSt-289</strain>
    </source>
</reference>
<dbReference type="GO" id="GO:0005524">
    <property type="term" value="F:ATP binding"/>
    <property type="evidence" value="ECO:0007669"/>
    <property type="project" value="UniProtKB-UniRule"/>
</dbReference>
<evidence type="ECO:0000256" key="9">
    <source>
        <dbReference type="HAMAP-Rule" id="MF_02007"/>
    </source>
</evidence>
<dbReference type="InterPro" id="IPR014729">
    <property type="entry name" value="Rossmann-like_a/b/a_fold"/>
</dbReference>
<dbReference type="EMBL" id="DSMG01000083">
    <property type="protein sequence ID" value="HDX31402.1"/>
    <property type="molecule type" value="Genomic_DNA"/>
</dbReference>
<dbReference type="SUPFAM" id="SSF52374">
    <property type="entry name" value="Nucleotidylyl transferase"/>
    <property type="match status" value="1"/>
</dbReference>
<dbReference type="HAMAP" id="MF_02007">
    <property type="entry name" value="Tyr_tRNA_synth_type2"/>
    <property type="match status" value="1"/>
</dbReference>
<feature type="domain" description="RNA-binding S4" evidence="11">
    <location>
        <begin position="348"/>
        <end position="410"/>
    </location>
</feature>
<dbReference type="InterPro" id="IPR024108">
    <property type="entry name" value="Tyr-tRNA-ligase_bac_2"/>
</dbReference>
<dbReference type="PANTHER" id="PTHR11766:SF1">
    <property type="entry name" value="TYROSINE--TRNA LIGASE"/>
    <property type="match status" value="1"/>
</dbReference>
<dbReference type="InterPro" id="IPR002307">
    <property type="entry name" value="Tyr-tRNA-ligase"/>
</dbReference>
<dbReference type="Pfam" id="PF01479">
    <property type="entry name" value="S4"/>
    <property type="match status" value="1"/>
</dbReference>
<comment type="catalytic activity">
    <reaction evidence="8 9">
        <text>tRNA(Tyr) + L-tyrosine + ATP = L-tyrosyl-tRNA(Tyr) + AMP + diphosphate + H(+)</text>
        <dbReference type="Rhea" id="RHEA:10220"/>
        <dbReference type="Rhea" id="RHEA-COMP:9706"/>
        <dbReference type="Rhea" id="RHEA-COMP:9707"/>
        <dbReference type="ChEBI" id="CHEBI:15378"/>
        <dbReference type="ChEBI" id="CHEBI:30616"/>
        <dbReference type="ChEBI" id="CHEBI:33019"/>
        <dbReference type="ChEBI" id="CHEBI:58315"/>
        <dbReference type="ChEBI" id="CHEBI:78442"/>
        <dbReference type="ChEBI" id="CHEBI:78536"/>
        <dbReference type="ChEBI" id="CHEBI:456215"/>
        <dbReference type="EC" id="6.1.1.1"/>
    </reaction>
</comment>
<dbReference type="InterPro" id="IPR002942">
    <property type="entry name" value="S4_RNA-bd"/>
</dbReference>
<dbReference type="Gene3D" id="3.40.50.620">
    <property type="entry name" value="HUPs"/>
    <property type="match status" value="1"/>
</dbReference>
<evidence type="ECO:0000256" key="8">
    <source>
        <dbReference type="ARBA" id="ARBA00048248"/>
    </source>
</evidence>
<evidence type="ECO:0000256" key="6">
    <source>
        <dbReference type="ARBA" id="ARBA00022917"/>
    </source>
</evidence>
<dbReference type="CDD" id="cd00165">
    <property type="entry name" value="S4"/>
    <property type="match status" value="1"/>
</dbReference>
<dbReference type="EC" id="6.1.1.1" evidence="9"/>
<dbReference type="GO" id="GO:0006437">
    <property type="term" value="P:tyrosyl-tRNA aminoacylation"/>
    <property type="evidence" value="ECO:0007669"/>
    <property type="project" value="UniProtKB-UniRule"/>
</dbReference>
<feature type="binding site" evidence="9">
    <location>
        <position position="242"/>
    </location>
    <ligand>
        <name>ATP</name>
        <dbReference type="ChEBI" id="CHEBI:30616"/>
    </ligand>
</feature>
<accession>A0A7C1JKC8</accession>
<keyword evidence="5 10" id="KW-0694">RNA-binding</keyword>
<comment type="caution">
    <text evidence="9">Lacks conserved residue(s) required for the propagation of feature annotation.</text>
</comment>
<evidence type="ECO:0000259" key="11">
    <source>
        <dbReference type="SMART" id="SM00363"/>
    </source>
</evidence>
<protein>
    <recommendedName>
        <fullName evidence="9">Tyrosine--tRNA ligase</fullName>
        <ecNumber evidence="9">6.1.1.1</ecNumber>
    </recommendedName>
    <alternativeName>
        <fullName evidence="9">Tyrosyl-tRNA synthetase</fullName>
        <shortName evidence="9">TyrRS</shortName>
    </alternativeName>
</protein>
<evidence type="ECO:0000256" key="1">
    <source>
        <dbReference type="ARBA" id="ARBA00022490"/>
    </source>
</evidence>
<comment type="caution">
    <text evidence="12">The sequence shown here is derived from an EMBL/GenBank/DDBJ whole genome shotgun (WGS) entry which is preliminary data.</text>
</comment>
<keyword evidence="2 9" id="KW-0436">Ligase</keyword>
<feature type="short sequence motif" description="'HIGH' region" evidence="9">
    <location>
        <begin position="55"/>
        <end position="64"/>
    </location>
</feature>
<keyword evidence="6 9" id="KW-0648">Protein biosynthesis</keyword>
<keyword evidence="4 9" id="KW-0067">ATP-binding</keyword>
<sequence>MSQFPPVDEQMRILMRGVDFGDEQTYKNMEKELRERLQESYDTGRPLRVYCGYDPSSPDLHLGHTISMRKLRQFQDLGHEVTFLIGTFTGMIGDPSDKDSARRQQTLEEALEKAQTYAEQAFRVLDRSKTRIRYNHEWLSKLTFGDVVNLASNFTVQQFLARENFANRYARGDAIWLHEFFYALMQGYDAVALETDVQIGGTDQLFNLMAGRKLMEAFGMRPQVVLTFPILPGTDGVLRMSKSTGNYIGIDEPPGVIFTKVLNLPDSVIRTYAVLVTRWEQDEIDALFAQVESGQLEMRELKHKLAWEIVSIFQGDAAANQAAEDAHRMHEGEAPSDAPVFVLTAPMNILDVLMEGGLVKSKSEARRLVEQNGVRLNGQIVTSKEQMLTPNNGEQVIQAGKRKFLRVVAG</sequence>
<dbReference type="PRINTS" id="PR01040">
    <property type="entry name" value="TRNASYNTHTYR"/>
</dbReference>
<comment type="function">
    <text evidence="9">Catalyzes the attachment of tyrosine to tRNA(Tyr) in a two-step reaction: tyrosine is first activated by ATP to form Tyr-AMP and then transferred to the acceptor end of tRNA(Tyr).</text>
</comment>
<keyword evidence="7 9" id="KW-0030">Aminoacyl-tRNA synthetase</keyword>
<dbReference type="Gene3D" id="3.10.290.10">
    <property type="entry name" value="RNA-binding S4 domain"/>
    <property type="match status" value="1"/>
</dbReference>
<dbReference type="GO" id="GO:0005829">
    <property type="term" value="C:cytosol"/>
    <property type="evidence" value="ECO:0007669"/>
    <property type="project" value="TreeGrafter"/>
</dbReference>
<comment type="subcellular location">
    <subcellularLocation>
        <location evidence="9">Cytoplasm</location>
    </subcellularLocation>
</comment>
<comment type="similarity">
    <text evidence="9">Belongs to the class-I aminoacyl-tRNA synthetase family. TyrS type 2 subfamily.</text>
</comment>
<dbReference type="NCBIfam" id="TIGR00234">
    <property type="entry name" value="tyrS"/>
    <property type="match status" value="1"/>
</dbReference>
<keyword evidence="3 9" id="KW-0547">Nucleotide-binding</keyword>
<dbReference type="AlphaFoldDB" id="A0A7C1JKC8"/>
<organism evidence="12">
    <name type="scientific">Caldilinea aerophila</name>
    <dbReference type="NCBI Taxonomy" id="133453"/>
    <lineage>
        <taxon>Bacteria</taxon>
        <taxon>Bacillati</taxon>
        <taxon>Chloroflexota</taxon>
        <taxon>Caldilineae</taxon>
        <taxon>Caldilineales</taxon>
        <taxon>Caldilineaceae</taxon>
        <taxon>Caldilinea</taxon>
    </lineage>
</organism>
<dbReference type="CDD" id="cd00805">
    <property type="entry name" value="TyrRS_core"/>
    <property type="match status" value="1"/>
</dbReference>